<gene>
    <name evidence="9" type="ORF">COW82_00165</name>
</gene>
<dbReference type="GO" id="GO:0003676">
    <property type="term" value="F:nucleic acid binding"/>
    <property type="evidence" value="ECO:0007669"/>
    <property type="project" value="InterPro"/>
</dbReference>
<dbReference type="InterPro" id="IPR004115">
    <property type="entry name" value="GAD-like_sf"/>
</dbReference>
<evidence type="ECO:0000256" key="5">
    <source>
        <dbReference type="ARBA" id="ARBA00022917"/>
    </source>
</evidence>
<keyword evidence="3" id="KW-0547">Nucleotide-binding</keyword>
<evidence type="ECO:0000256" key="3">
    <source>
        <dbReference type="ARBA" id="ARBA00022741"/>
    </source>
</evidence>
<dbReference type="InterPro" id="IPR004364">
    <property type="entry name" value="Aa-tRNA-synt_II"/>
</dbReference>
<dbReference type="CDD" id="cd00777">
    <property type="entry name" value="AspRS_core"/>
    <property type="match status" value="1"/>
</dbReference>
<keyword evidence="5" id="KW-0648">Protein biosynthesis</keyword>
<dbReference type="Gene3D" id="2.40.50.140">
    <property type="entry name" value="Nucleic acid-binding proteins"/>
    <property type="match status" value="1"/>
</dbReference>
<keyword evidence="4" id="KW-0067">ATP-binding</keyword>
<name>A0A2H0DY37_9BACT</name>
<dbReference type="Pfam" id="PF00152">
    <property type="entry name" value="tRNA-synt_2"/>
    <property type="match status" value="1"/>
</dbReference>
<evidence type="ECO:0000259" key="8">
    <source>
        <dbReference type="PROSITE" id="PS50862"/>
    </source>
</evidence>
<dbReference type="GO" id="GO:0004815">
    <property type="term" value="F:aspartate-tRNA ligase activity"/>
    <property type="evidence" value="ECO:0007669"/>
    <property type="project" value="TreeGrafter"/>
</dbReference>
<dbReference type="InterPro" id="IPR047090">
    <property type="entry name" value="AspRS_core"/>
</dbReference>
<dbReference type="InterPro" id="IPR004365">
    <property type="entry name" value="NA-bd_OB_tRNA"/>
</dbReference>
<dbReference type="InterPro" id="IPR045864">
    <property type="entry name" value="aa-tRNA-synth_II/BPL/LPL"/>
</dbReference>
<dbReference type="InterPro" id="IPR047089">
    <property type="entry name" value="Asp-tRNA-ligase_1_N"/>
</dbReference>
<feature type="domain" description="Aminoacyl-transfer RNA synthetases class-II family profile" evidence="8">
    <location>
        <begin position="139"/>
        <end position="465"/>
    </location>
</feature>
<evidence type="ECO:0000313" key="10">
    <source>
        <dbReference type="Proteomes" id="UP000231276"/>
    </source>
</evidence>
<dbReference type="GO" id="GO:0005524">
    <property type="term" value="F:ATP binding"/>
    <property type="evidence" value="ECO:0007669"/>
    <property type="project" value="UniProtKB-KW"/>
</dbReference>
<feature type="compositionally biased region" description="Polar residues" evidence="7">
    <location>
        <begin position="465"/>
        <end position="474"/>
    </location>
</feature>
<dbReference type="AlphaFoldDB" id="A0A2H0DY37"/>
<dbReference type="Gene3D" id="3.30.930.10">
    <property type="entry name" value="Bira Bifunctional Protein, Domain 2"/>
    <property type="match status" value="2"/>
</dbReference>
<feature type="compositionally biased region" description="Basic and acidic residues" evidence="7">
    <location>
        <begin position="481"/>
        <end position="499"/>
    </location>
</feature>
<sequence length="499" mass="56883">MNRTLIKNLKENIGQEVLVKGWVRNKRDHGKLTFIDLVDFSGKVQAVSTPKEAGHETAGKLRNEWVIEARALVNERPKKMLNPDEENGHIEIKLLEINILNEAENPPFEIDKDTSEVEETVRLKYRYLDLRTDRMQRNIKVRSEFVRRVREFLFKNDFTEIETPMLTKATPEGARDFVVPSRLSPGKFYALPQSPQQYKQLLMVAGFERYFQIARAMRDEDLRGDRGFEHTQIDLEMSFVSQKDVLNTIESMMIEVVEGMGKKIKEKPFPRFTYKETMEKYGDDKFDLRTKEEKKEGVLAYAWVVDFPFFERTEGPSTDSRQASAVRSEALPRPSVASGVGGAFGEGGAKEWTFTHNPFSMPKEEFIEDLLVGKNIENILAAQYDLVCNGFEAGGGSIRSHKKEILEAVYKIMGYSVEEIEKSVGHILEAFSYGVPPHGGIALGVERNIMNLSGEETLREVQAFPQSRKGQTSVMDAPSPIEKKQLDELGLSIKEKKEK</sequence>
<dbReference type="Gene3D" id="3.30.1360.30">
    <property type="entry name" value="GAD-like domain"/>
    <property type="match status" value="1"/>
</dbReference>
<protein>
    <recommendedName>
        <fullName evidence="8">Aminoacyl-transfer RNA synthetases class-II family profile domain-containing protein</fullName>
    </recommendedName>
</protein>
<feature type="region of interest" description="Disordered" evidence="7">
    <location>
        <begin position="465"/>
        <end position="499"/>
    </location>
</feature>
<evidence type="ECO:0000256" key="1">
    <source>
        <dbReference type="ARBA" id="ARBA00006303"/>
    </source>
</evidence>
<dbReference type="InterPro" id="IPR002312">
    <property type="entry name" value="Asp/Asn-tRNA-synth_IIb"/>
</dbReference>
<keyword evidence="6" id="KW-0030">Aminoacyl-tRNA synthetase</keyword>
<dbReference type="SUPFAM" id="SSF50249">
    <property type="entry name" value="Nucleic acid-binding proteins"/>
    <property type="match status" value="1"/>
</dbReference>
<accession>A0A2H0DY37</accession>
<keyword evidence="2" id="KW-0436">Ligase</keyword>
<comment type="similarity">
    <text evidence="1">Belongs to the class-II aminoacyl-tRNA synthetase family. Type 1 subfamily.</text>
</comment>
<dbReference type="SUPFAM" id="SSF55681">
    <property type="entry name" value="Class II aaRS and biotin synthetases"/>
    <property type="match status" value="1"/>
</dbReference>
<proteinExistence type="inferred from homology"/>
<reference evidence="9 10" key="1">
    <citation type="submission" date="2017-09" db="EMBL/GenBank/DDBJ databases">
        <title>Depth-based differentiation of microbial function through sediment-hosted aquifers and enrichment of novel symbionts in the deep terrestrial subsurface.</title>
        <authorList>
            <person name="Probst A.J."/>
            <person name="Ladd B."/>
            <person name="Jarett J.K."/>
            <person name="Geller-Mcgrath D.E."/>
            <person name="Sieber C.M."/>
            <person name="Emerson J.B."/>
            <person name="Anantharaman K."/>
            <person name="Thomas B.C."/>
            <person name="Malmstrom R."/>
            <person name="Stieglmeier M."/>
            <person name="Klingl A."/>
            <person name="Woyke T."/>
            <person name="Ryan C.M."/>
            <person name="Banfield J.F."/>
        </authorList>
    </citation>
    <scope>NUCLEOTIDE SEQUENCE [LARGE SCALE GENOMIC DNA]</scope>
    <source>
        <strain evidence="9">CG22_combo_CG10-13_8_21_14_all_43_18</strain>
    </source>
</reference>
<dbReference type="Proteomes" id="UP000231276">
    <property type="component" value="Unassembled WGS sequence"/>
</dbReference>
<evidence type="ECO:0000256" key="2">
    <source>
        <dbReference type="ARBA" id="ARBA00022598"/>
    </source>
</evidence>
<dbReference type="GO" id="GO:0006422">
    <property type="term" value="P:aspartyl-tRNA aminoacylation"/>
    <property type="evidence" value="ECO:0007669"/>
    <property type="project" value="TreeGrafter"/>
</dbReference>
<dbReference type="PRINTS" id="PR01042">
    <property type="entry name" value="TRNASYNTHASP"/>
</dbReference>
<evidence type="ECO:0000256" key="6">
    <source>
        <dbReference type="ARBA" id="ARBA00023146"/>
    </source>
</evidence>
<dbReference type="InterPro" id="IPR006195">
    <property type="entry name" value="aa-tRNA-synth_II"/>
</dbReference>
<dbReference type="EMBL" id="PCTS01000003">
    <property type="protein sequence ID" value="PIP86788.1"/>
    <property type="molecule type" value="Genomic_DNA"/>
</dbReference>
<dbReference type="PANTHER" id="PTHR22594:SF5">
    <property type="entry name" value="ASPARTATE--TRNA LIGASE, MITOCHONDRIAL"/>
    <property type="match status" value="1"/>
</dbReference>
<dbReference type="PANTHER" id="PTHR22594">
    <property type="entry name" value="ASPARTYL/LYSYL-TRNA SYNTHETASE"/>
    <property type="match status" value="1"/>
</dbReference>
<evidence type="ECO:0000256" key="4">
    <source>
        <dbReference type="ARBA" id="ARBA00022840"/>
    </source>
</evidence>
<evidence type="ECO:0000313" key="9">
    <source>
        <dbReference type="EMBL" id="PIP86788.1"/>
    </source>
</evidence>
<dbReference type="CDD" id="cd04317">
    <property type="entry name" value="EcAspRS_like_N"/>
    <property type="match status" value="1"/>
</dbReference>
<evidence type="ECO:0000256" key="7">
    <source>
        <dbReference type="SAM" id="MobiDB-lite"/>
    </source>
</evidence>
<dbReference type="GO" id="GO:0005737">
    <property type="term" value="C:cytoplasm"/>
    <property type="evidence" value="ECO:0007669"/>
    <property type="project" value="InterPro"/>
</dbReference>
<dbReference type="Pfam" id="PF01336">
    <property type="entry name" value="tRNA_anti-codon"/>
    <property type="match status" value="1"/>
</dbReference>
<dbReference type="InterPro" id="IPR012340">
    <property type="entry name" value="NA-bd_OB-fold"/>
</dbReference>
<comment type="caution">
    <text evidence="9">The sequence shown here is derived from an EMBL/GenBank/DDBJ whole genome shotgun (WGS) entry which is preliminary data.</text>
</comment>
<dbReference type="PROSITE" id="PS50862">
    <property type="entry name" value="AA_TRNA_LIGASE_II"/>
    <property type="match status" value="1"/>
</dbReference>
<organism evidence="9 10">
    <name type="scientific">Candidatus Campbellbacteria bacterium CG22_combo_CG10-13_8_21_14_all_43_18</name>
    <dbReference type="NCBI Taxonomy" id="1974530"/>
    <lineage>
        <taxon>Bacteria</taxon>
        <taxon>Candidatus Campbelliibacteriota</taxon>
    </lineage>
</organism>